<proteinExistence type="predicted"/>
<comment type="caution">
    <text evidence="1">The sequence shown here is derived from an EMBL/GenBank/DDBJ whole genome shotgun (WGS) entry which is preliminary data.</text>
</comment>
<keyword evidence="2" id="KW-1185">Reference proteome</keyword>
<reference evidence="1" key="1">
    <citation type="submission" date="2023-06" db="EMBL/GenBank/DDBJ databases">
        <authorList>
            <consortium name="Lawrence Berkeley National Laboratory"/>
            <person name="Ahrendt S."/>
            <person name="Sahu N."/>
            <person name="Indic B."/>
            <person name="Wong-Bajracharya J."/>
            <person name="Merenyi Z."/>
            <person name="Ke H.-M."/>
            <person name="Monk M."/>
            <person name="Kocsube S."/>
            <person name="Drula E."/>
            <person name="Lipzen A."/>
            <person name="Balint B."/>
            <person name="Henrissat B."/>
            <person name="Andreopoulos B."/>
            <person name="Martin F.M."/>
            <person name="Harder C.B."/>
            <person name="Rigling D."/>
            <person name="Ford K.L."/>
            <person name="Foster G.D."/>
            <person name="Pangilinan J."/>
            <person name="Papanicolaou A."/>
            <person name="Barry K."/>
            <person name="LaButti K."/>
            <person name="Viragh M."/>
            <person name="Koriabine M."/>
            <person name="Yan M."/>
            <person name="Riley R."/>
            <person name="Champramary S."/>
            <person name="Plett K.L."/>
            <person name="Tsai I.J."/>
            <person name="Slot J."/>
            <person name="Sipos G."/>
            <person name="Plett J."/>
            <person name="Nagy L.G."/>
            <person name="Grigoriev I.V."/>
        </authorList>
    </citation>
    <scope>NUCLEOTIDE SEQUENCE</scope>
    <source>
        <strain evidence="1">CCBAS 213</strain>
    </source>
</reference>
<dbReference type="AlphaFoldDB" id="A0AA39NQJ9"/>
<sequence>MLKDKISAAELHMLKRKNEAFHHFEDTVAKWKKISGQPIIKGCCCWVIILKEKHVKEGIKMFEGIFVRWWVQDLKGKYHFSRDIEFDEDIPGKLSSKKRMSEQIVDEVTLDEALADDTQQNQDDEELPKTWDLAKPPITYQEAIARPDSEQWIVAMETEQTLMAEKGVFDPVPVTVLLKNYKVGHTQHPDDCDNIYALVAKMTSICIILTYAAKEDLELYTFNV</sequence>
<organism evidence="1 2">
    <name type="scientific">Armillaria tabescens</name>
    <name type="common">Ringless honey mushroom</name>
    <name type="synonym">Agaricus tabescens</name>
    <dbReference type="NCBI Taxonomy" id="1929756"/>
    <lineage>
        <taxon>Eukaryota</taxon>
        <taxon>Fungi</taxon>
        <taxon>Dikarya</taxon>
        <taxon>Basidiomycota</taxon>
        <taxon>Agaricomycotina</taxon>
        <taxon>Agaricomycetes</taxon>
        <taxon>Agaricomycetidae</taxon>
        <taxon>Agaricales</taxon>
        <taxon>Marasmiineae</taxon>
        <taxon>Physalacriaceae</taxon>
        <taxon>Desarmillaria</taxon>
    </lineage>
</organism>
<dbReference type="GeneID" id="85352651"/>
<protein>
    <submittedName>
        <fullName evidence="1">Uncharacterized protein</fullName>
    </submittedName>
</protein>
<dbReference type="Proteomes" id="UP001175211">
    <property type="component" value="Unassembled WGS sequence"/>
</dbReference>
<evidence type="ECO:0000313" key="1">
    <source>
        <dbReference type="EMBL" id="KAK0470032.1"/>
    </source>
</evidence>
<evidence type="ECO:0000313" key="2">
    <source>
        <dbReference type="Proteomes" id="UP001175211"/>
    </source>
</evidence>
<dbReference type="RefSeq" id="XP_060339825.1">
    <property type="nucleotide sequence ID" value="XM_060469103.1"/>
</dbReference>
<gene>
    <name evidence="1" type="ORF">EV420DRAFT_1473140</name>
</gene>
<dbReference type="EMBL" id="JAUEPS010000001">
    <property type="protein sequence ID" value="KAK0470032.1"/>
    <property type="molecule type" value="Genomic_DNA"/>
</dbReference>
<name>A0AA39NQJ9_ARMTA</name>
<accession>A0AA39NQJ9</accession>